<evidence type="ECO:0000259" key="6">
    <source>
        <dbReference type="PROSITE" id="PS50184"/>
    </source>
</evidence>
<name>R7UBQ3_CAPTE</name>
<dbReference type="Gene3D" id="2.10.25.10">
    <property type="entry name" value="Laminin"/>
    <property type="match status" value="1"/>
</dbReference>
<dbReference type="SMART" id="SM00832">
    <property type="entry name" value="C8"/>
    <property type="match status" value="1"/>
</dbReference>
<evidence type="ECO:0000259" key="7">
    <source>
        <dbReference type="PROSITE" id="PS51233"/>
    </source>
</evidence>
<feature type="domain" description="VWFC" evidence="6">
    <location>
        <begin position="210"/>
        <end position="269"/>
    </location>
</feature>
<feature type="domain" description="VWFC" evidence="6">
    <location>
        <begin position="273"/>
        <end position="335"/>
    </location>
</feature>
<keyword evidence="2" id="KW-0964">Secreted</keyword>
<dbReference type="Gene3D" id="6.20.200.20">
    <property type="match status" value="3"/>
</dbReference>
<dbReference type="InterPro" id="IPR036084">
    <property type="entry name" value="Ser_inhib-like_sf"/>
</dbReference>
<dbReference type="EMBL" id="AMQN01009372">
    <property type="status" value="NOT_ANNOTATED_CDS"/>
    <property type="molecule type" value="Genomic_DNA"/>
</dbReference>
<evidence type="ECO:0000313" key="9">
    <source>
        <dbReference type="EnsemblMetazoa" id="CapteP177174"/>
    </source>
</evidence>
<accession>R7UBQ3</accession>
<dbReference type="Pfam" id="PF00094">
    <property type="entry name" value="VWD"/>
    <property type="match status" value="1"/>
</dbReference>
<keyword evidence="5" id="KW-1015">Disulfide bond</keyword>
<evidence type="ECO:0000256" key="2">
    <source>
        <dbReference type="ARBA" id="ARBA00022525"/>
    </source>
</evidence>
<dbReference type="OMA" id="WHFANSW"/>
<organism evidence="8">
    <name type="scientific">Capitella teleta</name>
    <name type="common">Polychaete worm</name>
    <dbReference type="NCBI Taxonomy" id="283909"/>
    <lineage>
        <taxon>Eukaryota</taxon>
        <taxon>Metazoa</taxon>
        <taxon>Spiralia</taxon>
        <taxon>Lophotrochozoa</taxon>
        <taxon>Annelida</taxon>
        <taxon>Polychaeta</taxon>
        <taxon>Sedentaria</taxon>
        <taxon>Scolecida</taxon>
        <taxon>Capitellidae</taxon>
        <taxon>Capitella</taxon>
    </lineage>
</organism>
<evidence type="ECO:0000256" key="5">
    <source>
        <dbReference type="ARBA" id="ARBA00023157"/>
    </source>
</evidence>
<dbReference type="Gene3D" id="2.10.70.10">
    <property type="entry name" value="Complement Module, domain 1"/>
    <property type="match status" value="1"/>
</dbReference>
<dbReference type="SUPFAM" id="SSF57603">
    <property type="entry name" value="FnI-like domain"/>
    <property type="match status" value="4"/>
</dbReference>
<feature type="domain" description="VWFD" evidence="7">
    <location>
        <begin position="339"/>
        <end position="515"/>
    </location>
</feature>
<dbReference type="HOGENOM" id="CLU_018024_2_0_1"/>
<dbReference type="Proteomes" id="UP000014760">
    <property type="component" value="Unassembled WGS sequence"/>
</dbReference>
<dbReference type="FunCoup" id="R7UBQ3">
    <property type="interactions" value="134"/>
</dbReference>
<keyword evidence="4" id="KW-0677">Repeat</keyword>
<dbReference type="STRING" id="283909.R7UBQ3"/>
<dbReference type="PROSITE" id="PS01208">
    <property type="entry name" value="VWFC_1"/>
    <property type="match status" value="3"/>
</dbReference>
<keyword evidence="10" id="KW-1185">Reference proteome</keyword>
<dbReference type="Pfam" id="PF08742">
    <property type="entry name" value="C8"/>
    <property type="match status" value="1"/>
</dbReference>
<gene>
    <name evidence="8" type="ORF">CAPTEDRAFT_177174</name>
</gene>
<protein>
    <recommendedName>
        <fullName evidence="11">VWFD domain-containing protein</fullName>
    </recommendedName>
</protein>
<evidence type="ECO:0000256" key="4">
    <source>
        <dbReference type="ARBA" id="ARBA00022737"/>
    </source>
</evidence>
<dbReference type="Pfam" id="PF00093">
    <property type="entry name" value="VWC"/>
    <property type="match status" value="3"/>
</dbReference>
<reference evidence="9" key="3">
    <citation type="submission" date="2015-06" db="UniProtKB">
        <authorList>
            <consortium name="EnsemblMetazoa"/>
        </authorList>
    </citation>
    <scope>IDENTIFICATION</scope>
</reference>
<reference evidence="8 10" key="2">
    <citation type="journal article" date="2013" name="Nature">
        <title>Insights into bilaterian evolution from three spiralian genomes.</title>
        <authorList>
            <person name="Simakov O."/>
            <person name="Marletaz F."/>
            <person name="Cho S.J."/>
            <person name="Edsinger-Gonzales E."/>
            <person name="Havlak P."/>
            <person name="Hellsten U."/>
            <person name="Kuo D.H."/>
            <person name="Larsson T."/>
            <person name="Lv J."/>
            <person name="Arendt D."/>
            <person name="Savage R."/>
            <person name="Osoegawa K."/>
            <person name="de Jong P."/>
            <person name="Grimwood J."/>
            <person name="Chapman J.A."/>
            <person name="Shapiro H."/>
            <person name="Aerts A."/>
            <person name="Otillar R.P."/>
            <person name="Terry A.Y."/>
            <person name="Boore J.L."/>
            <person name="Grigoriev I.V."/>
            <person name="Lindberg D.R."/>
            <person name="Seaver E.C."/>
            <person name="Weisblat D.A."/>
            <person name="Putnam N.H."/>
            <person name="Rokhsar D.S."/>
        </authorList>
    </citation>
    <scope>NUCLEOTIDE SEQUENCE</scope>
    <source>
        <strain evidence="8 10">I ESC-2004</strain>
    </source>
</reference>
<dbReference type="PROSITE" id="PS51233">
    <property type="entry name" value="VWFD"/>
    <property type="match status" value="1"/>
</dbReference>
<dbReference type="PROSITE" id="PS50184">
    <property type="entry name" value="VWFC_2"/>
    <property type="match status" value="3"/>
</dbReference>
<evidence type="ECO:0000256" key="3">
    <source>
        <dbReference type="ARBA" id="ARBA00022729"/>
    </source>
</evidence>
<dbReference type="GO" id="GO:0005576">
    <property type="term" value="C:extracellular region"/>
    <property type="evidence" value="ECO:0007669"/>
    <property type="project" value="UniProtKB-SubCell"/>
</dbReference>
<dbReference type="InterPro" id="IPR001846">
    <property type="entry name" value="VWF_type-D"/>
</dbReference>
<comment type="subcellular location">
    <subcellularLocation>
        <location evidence="1">Secreted</location>
    </subcellularLocation>
</comment>
<dbReference type="PANTHER" id="PTHR46698:SF4">
    <property type="entry name" value="CROSSVEINLESS 2"/>
    <property type="match status" value="1"/>
</dbReference>
<dbReference type="InterPro" id="IPR052424">
    <property type="entry name" value="Kielin_Chordin-BMP_Reg"/>
</dbReference>
<dbReference type="Pfam" id="PF01826">
    <property type="entry name" value="TIL"/>
    <property type="match status" value="1"/>
</dbReference>
<proteinExistence type="predicted"/>
<feature type="domain" description="VWFC" evidence="6">
    <location>
        <begin position="137"/>
        <end position="199"/>
    </location>
</feature>
<keyword evidence="3" id="KW-0732">Signal</keyword>
<dbReference type="InterPro" id="IPR001007">
    <property type="entry name" value="VWF_dom"/>
</dbReference>
<dbReference type="EMBL" id="KB305274">
    <property type="protein sequence ID" value="ELU01233.1"/>
    <property type="molecule type" value="Genomic_DNA"/>
</dbReference>
<dbReference type="SMART" id="SM00214">
    <property type="entry name" value="VWC"/>
    <property type="match status" value="5"/>
</dbReference>
<dbReference type="AlphaFoldDB" id="R7UBQ3"/>
<dbReference type="InterPro" id="IPR002919">
    <property type="entry name" value="TIL_dom"/>
</dbReference>
<dbReference type="EnsemblMetazoa" id="CapteT177174">
    <property type="protein sequence ID" value="CapteP177174"/>
    <property type="gene ID" value="CapteG177174"/>
</dbReference>
<dbReference type="SMART" id="SM00216">
    <property type="entry name" value="VWD"/>
    <property type="match status" value="1"/>
</dbReference>
<sequence length="681" mass="75930">MVSVKHHKTTFTSRVGTIARCDFESGSPVLIPGISDDPCISCTCENKEVICVQEQCPDLHGCRVIPYGKPKGMCCDRCKGCFFRGRHYPSNTTWKDAKNPCLLFSCVAGVLTESVTQCHMMCKNPSIVLGRCCPVCPGCELDGELYAEGDIFLSPIDKCSVCRCENSTVACERYACPVPNCSKRHLRFHDNATCCATCVGTRKVYEPPRGACLFRNKVLFNGSSTHVDKCTLCTCLAGTMHCSRQICPVLYCETNEVLRDRKSCCDRCKVPKRSCREHRRTYKHAAVWKSDQCTHCLCDAGTIRCHVQHCSWRHLECPPNTKEVTAIGECCPRCVDVEAVCAVFGDPHYRTFDGRLFNFQGACNYVLAEECARNSTGPSFSIRVRNEARSSPEYSWTKSVTIIFDGSRIYLLQNYRVKVDRERVRLPYVHWTNRYSLSFSSNSVTWKGSNGVKVIWDGNSYVEVSVPPVYKGRMCGLCGNYNNAEHDDFTDRGGRVLYDSTLFGNAWQVDGAGCRHGDETTSGSTAVTCSSSEARQSRATRQCGVLYGDAFAECRTAIRVQDFYVSCVTDVCDCPRGKQCACESITAYSRACVREGKEVQGEAAELCGVSKCPKGGRWHACASQCPLTCRNHRILNVCKLPCRPGCQCRPGFVNHGNRCIHPRKCPKKKKKAKKKKKELTV</sequence>
<evidence type="ECO:0008006" key="11">
    <source>
        <dbReference type="Google" id="ProtNLM"/>
    </source>
</evidence>
<evidence type="ECO:0000313" key="10">
    <source>
        <dbReference type="Proteomes" id="UP000014760"/>
    </source>
</evidence>
<dbReference type="InterPro" id="IPR014853">
    <property type="entry name" value="VWF/SSPO/ZAN-like_Cys-rich_dom"/>
</dbReference>
<evidence type="ECO:0000256" key="1">
    <source>
        <dbReference type="ARBA" id="ARBA00004613"/>
    </source>
</evidence>
<dbReference type="CDD" id="cd19941">
    <property type="entry name" value="TIL"/>
    <property type="match status" value="1"/>
</dbReference>
<evidence type="ECO:0000313" key="8">
    <source>
        <dbReference type="EMBL" id="ELU01233.1"/>
    </source>
</evidence>
<reference evidence="10" key="1">
    <citation type="submission" date="2012-12" db="EMBL/GenBank/DDBJ databases">
        <authorList>
            <person name="Hellsten U."/>
            <person name="Grimwood J."/>
            <person name="Chapman J.A."/>
            <person name="Shapiro H."/>
            <person name="Aerts A."/>
            <person name="Otillar R.P."/>
            <person name="Terry A.Y."/>
            <person name="Boore J.L."/>
            <person name="Simakov O."/>
            <person name="Marletaz F."/>
            <person name="Cho S.-J."/>
            <person name="Edsinger-Gonzales E."/>
            <person name="Havlak P."/>
            <person name="Kuo D.-H."/>
            <person name="Larsson T."/>
            <person name="Lv J."/>
            <person name="Arendt D."/>
            <person name="Savage R."/>
            <person name="Osoegawa K."/>
            <person name="de Jong P."/>
            <person name="Lindberg D.R."/>
            <person name="Seaver E.C."/>
            <person name="Weisblat D.A."/>
            <person name="Putnam N.H."/>
            <person name="Grigoriev I.V."/>
            <person name="Rokhsar D.S."/>
        </authorList>
    </citation>
    <scope>NUCLEOTIDE SEQUENCE</scope>
    <source>
        <strain evidence="10">I ESC-2004</strain>
    </source>
</reference>
<dbReference type="PANTHER" id="PTHR46698">
    <property type="entry name" value="CROSSVEINLESS 2"/>
    <property type="match status" value="1"/>
</dbReference>
<dbReference type="OrthoDB" id="6019304at2759"/>
<dbReference type="SUPFAM" id="SSF57567">
    <property type="entry name" value="Serine protease inhibitors"/>
    <property type="match status" value="1"/>
</dbReference>